<protein>
    <submittedName>
        <fullName evidence="2">Uncharacterized protein</fullName>
    </submittedName>
</protein>
<comment type="caution">
    <text evidence="2">The sequence shown here is derived from an EMBL/GenBank/DDBJ whole genome shotgun (WGS) entry which is preliminary data.</text>
</comment>
<gene>
    <name evidence="2" type="ORF">PFISCL1PPCAC_3636</name>
</gene>
<dbReference type="Proteomes" id="UP001432322">
    <property type="component" value="Unassembled WGS sequence"/>
</dbReference>
<dbReference type="CDD" id="cd20389">
    <property type="entry name" value="Tudor_ARID4_rpt1"/>
    <property type="match status" value="1"/>
</dbReference>
<dbReference type="Gene3D" id="2.30.30.140">
    <property type="match status" value="1"/>
</dbReference>
<dbReference type="PANTHER" id="PTHR13964">
    <property type="entry name" value="RBP-RELATED"/>
    <property type="match status" value="1"/>
</dbReference>
<evidence type="ECO:0000256" key="1">
    <source>
        <dbReference type="SAM" id="MobiDB-lite"/>
    </source>
</evidence>
<feature type="compositionally biased region" description="Acidic residues" evidence="1">
    <location>
        <begin position="157"/>
        <end position="168"/>
    </location>
</feature>
<dbReference type="EMBL" id="BTSY01000001">
    <property type="protein sequence ID" value="GMT12339.1"/>
    <property type="molecule type" value="Genomic_DNA"/>
</dbReference>
<dbReference type="InterPro" id="IPR051232">
    <property type="entry name" value="ARID/SWI1_ChromRemod"/>
</dbReference>
<evidence type="ECO:0000313" key="3">
    <source>
        <dbReference type="Proteomes" id="UP001432322"/>
    </source>
</evidence>
<dbReference type="AlphaFoldDB" id="A0AAV5V347"/>
<accession>A0AAV5V347</accession>
<dbReference type="PANTHER" id="PTHR13964:SF27">
    <property type="entry name" value="HAT-TRICK, ISOFORM D"/>
    <property type="match status" value="1"/>
</dbReference>
<name>A0AAV5V347_9BILA</name>
<keyword evidence="3" id="KW-1185">Reference proteome</keyword>
<sequence length="178" mass="20162">QSDDPPFLCIGTEVSAKFKGAFCEAKVKKLVKSIRCKVNLREHGTILVEDKDIRGTIVLNGIVEVMQDKVLRSGVIQHIKDFSQYTAVFNDGDERNLRRSQLVLKSGRHFEPAGTLDSLPLYNPDHFSNPVVQGNKRKARLSSIEQSTPRKRKAKEADEDEGEDEEEEKEKRKKRKAG</sequence>
<dbReference type="GO" id="GO:0000976">
    <property type="term" value="F:transcription cis-regulatory region binding"/>
    <property type="evidence" value="ECO:0007669"/>
    <property type="project" value="TreeGrafter"/>
</dbReference>
<evidence type="ECO:0000313" key="2">
    <source>
        <dbReference type="EMBL" id="GMT12339.1"/>
    </source>
</evidence>
<reference evidence="2" key="1">
    <citation type="submission" date="2023-10" db="EMBL/GenBank/DDBJ databases">
        <title>Genome assembly of Pristionchus species.</title>
        <authorList>
            <person name="Yoshida K."/>
            <person name="Sommer R.J."/>
        </authorList>
    </citation>
    <scope>NUCLEOTIDE SEQUENCE</scope>
    <source>
        <strain evidence="2">RS5133</strain>
    </source>
</reference>
<dbReference type="CDD" id="cd20390">
    <property type="entry name" value="Tudor_ARID4_rpt2"/>
    <property type="match status" value="1"/>
</dbReference>
<feature type="non-terminal residue" evidence="2">
    <location>
        <position position="1"/>
    </location>
</feature>
<dbReference type="GO" id="GO:0006357">
    <property type="term" value="P:regulation of transcription by RNA polymerase II"/>
    <property type="evidence" value="ECO:0007669"/>
    <property type="project" value="TreeGrafter"/>
</dbReference>
<dbReference type="GO" id="GO:0005634">
    <property type="term" value="C:nucleus"/>
    <property type="evidence" value="ECO:0007669"/>
    <property type="project" value="TreeGrafter"/>
</dbReference>
<organism evidence="2 3">
    <name type="scientific">Pristionchus fissidentatus</name>
    <dbReference type="NCBI Taxonomy" id="1538716"/>
    <lineage>
        <taxon>Eukaryota</taxon>
        <taxon>Metazoa</taxon>
        <taxon>Ecdysozoa</taxon>
        <taxon>Nematoda</taxon>
        <taxon>Chromadorea</taxon>
        <taxon>Rhabditida</taxon>
        <taxon>Rhabditina</taxon>
        <taxon>Diplogasteromorpha</taxon>
        <taxon>Diplogasteroidea</taxon>
        <taxon>Neodiplogasteridae</taxon>
        <taxon>Pristionchus</taxon>
    </lineage>
</organism>
<proteinExistence type="predicted"/>
<feature type="region of interest" description="Disordered" evidence="1">
    <location>
        <begin position="115"/>
        <end position="178"/>
    </location>
</feature>